<reference evidence="1 2" key="1">
    <citation type="journal article" date="2018" name="Front. Plant Sci.">
        <title>Red Clover (Trifolium pratense) and Zigzag Clover (T. medium) - A Picture of Genomic Similarities and Differences.</title>
        <authorList>
            <person name="Dluhosova J."/>
            <person name="Istvanek J."/>
            <person name="Nedelnik J."/>
            <person name="Repkova J."/>
        </authorList>
    </citation>
    <scope>NUCLEOTIDE SEQUENCE [LARGE SCALE GENOMIC DNA]</scope>
    <source>
        <strain evidence="2">cv. 10/8</strain>
        <tissue evidence="1">Leaf</tissue>
    </source>
</reference>
<dbReference type="AlphaFoldDB" id="A0A392M5D4"/>
<evidence type="ECO:0000313" key="1">
    <source>
        <dbReference type="EMBL" id="MCH82521.1"/>
    </source>
</evidence>
<gene>
    <name evidence="1" type="ORF">A2U01_0003329</name>
</gene>
<dbReference type="EMBL" id="LXQA010003801">
    <property type="protein sequence ID" value="MCH82521.1"/>
    <property type="molecule type" value="Genomic_DNA"/>
</dbReference>
<proteinExistence type="predicted"/>
<accession>A0A392M5D4</accession>
<organism evidence="1 2">
    <name type="scientific">Trifolium medium</name>
    <dbReference type="NCBI Taxonomy" id="97028"/>
    <lineage>
        <taxon>Eukaryota</taxon>
        <taxon>Viridiplantae</taxon>
        <taxon>Streptophyta</taxon>
        <taxon>Embryophyta</taxon>
        <taxon>Tracheophyta</taxon>
        <taxon>Spermatophyta</taxon>
        <taxon>Magnoliopsida</taxon>
        <taxon>eudicotyledons</taxon>
        <taxon>Gunneridae</taxon>
        <taxon>Pentapetalae</taxon>
        <taxon>rosids</taxon>
        <taxon>fabids</taxon>
        <taxon>Fabales</taxon>
        <taxon>Fabaceae</taxon>
        <taxon>Papilionoideae</taxon>
        <taxon>50 kb inversion clade</taxon>
        <taxon>NPAAA clade</taxon>
        <taxon>Hologalegina</taxon>
        <taxon>IRL clade</taxon>
        <taxon>Trifolieae</taxon>
        <taxon>Trifolium</taxon>
    </lineage>
</organism>
<evidence type="ECO:0000313" key="2">
    <source>
        <dbReference type="Proteomes" id="UP000265520"/>
    </source>
</evidence>
<name>A0A392M5D4_9FABA</name>
<protein>
    <submittedName>
        <fullName evidence="1">Retrotransposon protein</fullName>
    </submittedName>
</protein>
<feature type="non-terminal residue" evidence="1">
    <location>
        <position position="159"/>
    </location>
</feature>
<comment type="caution">
    <text evidence="1">The sequence shown here is derived from an EMBL/GenBank/DDBJ whole genome shotgun (WGS) entry which is preliminary data.</text>
</comment>
<keyword evidence="2" id="KW-1185">Reference proteome</keyword>
<sequence length="159" mass="18243">MPPLSFTDHIIPLLLNSTPVNVRPYPYPHAQKLEIESQVSKRFRMVGFNIAHHVLLPDLVAITILQPVSSITIIWPMLYPFWKPANWPISHLLLRDFLCQPIYRKFVCNYASIAHRLTELLTDHQSLKEILSQKSEFFQVLELQADGRRASLWAGGCAG</sequence>
<dbReference type="Proteomes" id="UP000265520">
    <property type="component" value="Unassembled WGS sequence"/>
</dbReference>